<evidence type="ECO:0000259" key="1">
    <source>
        <dbReference type="Pfam" id="PF24043"/>
    </source>
</evidence>
<feature type="domain" description="DUF7352" evidence="1">
    <location>
        <begin position="9"/>
        <end position="69"/>
    </location>
</feature>
<dbReference type="Pfam" id="PF24043">
    <property type="entry name" value="DUF7352"/>
    <property type="match status" value="1"/>
</dbReference>
<accession>A0A0F9QA43</accession>
<organism evidence="2">
    <name type="scientific">marine sediment metagenome</name>
    <dbReference type="NCBI Taxonomy" id="412755"/>
    <lineage>
        <taxon>unclassified sequences</taxon>
        <taxon>metagenomes</taxon>
        <taxon>ecological metagenomes</taxon>
    </lineage>
</organism>
<protein>
    <recommendedName>
        <fullName evidence="1">DUF7352 domain-containing protein</fullName>
    </recommendedName>
</protein>
<reference evidence="2" key="1">
    <citation type="journal article" date="2015" name="Nature">
        <title>Complex archaea that bridge the gap between prokaryotes and eukaryotes.</title>
        <authorList>
            <person name="Spang A."/>
            <person name="Saw J.H."/>
            <person name="Jorgensen S.L."/>
            <person name="Zaremba-Niedzwiedzka K."/>
            <person name="Martijn J."/>
            <person name="Lind A.E."/>
            <person name="van Eijk R."/>
            <person name="Schleper C."/>
            <person name="Guy L."/>
            <person name="Ettema T.J."/>
        </authorList>
    </citation>
    <scope>NUCLEOTIDE SEQUENCE</scope>
</reference>
<sequence>MSLTFQITQFWVLLDNEDIKGLELRTYITFGTGHHIDEKYSDFEFVGTFLLNEGALVFHVFEGKGEEDETKQ</sequence>
<comment type="caution">
    <text evidence="2">The sequence shown here is derived from an EMBL/GenBank/DDBJ whole genome shotgun (WGS) entry which is preliminary data.</text>
</comment>
<dbReference type="InterPro" id="IPR055776">
    <property type="entry name" value="DUF7352"/>
</dbReference>
<gene>
    <name evidence="2" type="ORF">LCGC14_0729520</name>
</gene>
<evidence type="ECO:0000313" key="2">
    <source>
        <dbReference type="EMBL" id="KKN40810.1"/>
    </source>
</evidence>
<name>A0A0F9QA43_9ZZZZ</name>
<dbReference type="AlphaFoldDB" id="A0A0F9QA43"/>
<proteinExistence type="predicted"/>
<dbReference type="EMBL" id="LAZR01001684">
    <property type="protein sequence ID" value="KKN40810.1"/>
    <property type="molecule type" value="Genomic_DNA"/>
</dbReference>